<proteinExistence type="predicted"/>
<gene>
    <name evidence="4" type="primary">Aste57867_10589</name>
    <name evidence="3" type="ORF">As57867_010549</name>
    <name evidence="4" type="ORF">ASTE57867_10589</name>
</gene>
<evidence type="ECO:0000259" key="2">
    <source>
        <dbReference type="PROSITE" id="PS50053"/>
    </source>
</evidence>
<keyword evidence="5" id="KW-1185">Reference proteome</keyword>
<dbReference type="PROSITE" id="PS50053">
    <property type="entry name" value="UBIQUITIN_2"/>
    <property type="match status" value="1"/>
</dbReference>
<evidence type="ECO:0000313" key="5">
    <source>
        <dbReference type="Proteomes" id="UP000332933"/>
    </source>
</evidence>
<feature type="region of interest" description="Disordered" evidence="1">
    <location>
        <begin position="303"/>
        <end position="350"/>
    </location>
</feature>
<dbReference type="EMBL" id="VJMH01005219">
    <property type="protein sequence ID" value="KAF0698800.1"/>
    <property type="molecule type" value="Genomic_DNA"/>
</dbReference>
<dbReference type="InterPro" id="IPR022617">
    <property type="entry name" value="Rad60/SUMO-like_dom"/>
</dbReference>
<dbReference type="AlphaFoldDB" id="A0A485KRC4"/>
<evidence type="ECO:0000313" key="3">
    <source>
        <dbReference type="EMBL" id="KAF0698800.1"/>
    </source>
</evidence>
<dbReference type="Pfam" id="PF11976">
    <property type="entry name" value="Rad60-SLD"/>
    <property type="match status" value="1"/>
</dbReference>
<dbReference type="InterPro" id="IPR029071">
    <property type="entry name" value="Ubiquitin-like_domsf"/>
</dbReference>
<accession>A0A485KRC4</accession>
<feature type="compositionally biased region" description="Polar residues" evidence="1">
    <location>
        <begin position="136"/>
        <end position="146"/>
    </location>
</feature>
<feature type="compositionally biased region" description="Polar residues" evidence="1">
    <location>
        <begin position="155"/>
        <end position="170"/>
    </location>
</feature>
<dbReference type="InterPro" id="IPR000626">
    <property type="entry name" value="Ubiquitin-like_dom"/>
</dbReference>
<protein>
    <submittedName>
        <fullName evidence="4">Aste57867_10589 protein</fullName>
    </submittedName>
</protein>
<name>A0A485KRC4_9STRA</name>
<reference evidence="4 5" key="1">
    <citation type="submission" date="2019-03" db="EMBL/GenBank/DDBJ databases">
        <authorList>
            <person name="Gaulin E."/>
            <person name="Dumas B."/>
        </authorList>
    </citation>
    <scope>NUCLEOTIDE SEQUENCE [LARGE SCALE GENOMIC DNA]</scope>
    <source>
        <strain evidence="4">CBS 568.67</strain>
    </source>
</reference>
<dbReference type="CDD" id="cd01763">
    <property type="entry name" value="Ubl_SUMO_like"/>
    <property type="match status" value="1"/>
</dbReference>
<dbReference type="SUPFAM" id="SSF54236">
    <property type="entry name" value="Ubiquitin-like"/>
    <property type="match status" value="1"/>
</dbReference>
<organism evidence="4 5">
    <name type="scientific">Aphanomyces stellatus</name>
    <dbReference type="NCBI Taxonomy" id="120398"/>
    <lineage>
        <taxon>Eukaryota</taxon>
        <taxon>Sar</taxon>
        <taxon>Stramenopiles</taxon>
        <taxon>Oomycota</taxon>
        <taxon>Saprolegniomycetes</taxon>
        <taxon>Saprolegniales</taxon>
        <taxon>Verrucalvaceae</taxon>
        <taxon>Aphanomyces</taxon>
    </lineage>
</organism>
<dbReference type="EMBL" id="CAADRA010005240">
    <property type="protein sequence ID" value="VFT87461.1"/>
    <property type="molecule type" value="Genomic_DNA"/>
</dbReference>
<feature type="compositionally biased region" description="Polar residues" evidence="1">
    <location>
        <begin position="339"/>
        <end position="350"/>
    </location>
</feature>
<evidence type="ECO:0000256" key="1">
    <source>
        <dbReference type="SAM" id="MobiDB-lite"/>
    </source>
</evidence>
<feature type="region of interest" description="Disordered" evidence="1">
    <location>
        <begin position="105"/>
        <end position="215"/>
    </location>
</feature>
<feature type="compositionally biased region" description="Polar residues" evidence="1">
    <location>
        <begin position="202"/>
        <end position="213"/>
    </location>
</feature>
<dbReference type="Gene3D" id="3.10.20.90">
    <property type="entry name" value="Phosphatidylinositol 3-kinase Catalytic Subunit, Chain A, domain 1"/>
    <property type="match status" value="1"/>
</dbReference>
<dbReference type="PANTHER" id="PTHR10562">
    <property type="entry name" value="SMALL UBIQUITIN-RELATED MODIFIER"/>
    <property type="match status" value="1"/>
</dbReference>
<sequence>MEIPSQRAASPVNDYSFASANRTIEVRATAPSPKRFKMGSQMAAPVLSQRAASPLKKHSFASTNRMIEPRATVPSPKRFNMNSQQSAPPILSVFASPPIVAQAETQVGPKPSSPKPNRTPLFQRNEVLRSSPHVITPTQSPESKSMLNLDKSRTPENTTQRHQLGFSSSPGLHVPHRLSVETAPFENPQEETVESEDRSKAGSKSNASPQDNNADYDEASRIATFSLATQLLNEAKQVVIDDGSFSERLAITPPRQAPDHCEKSIFSESSASNFSLSSSNKVTPVGDMQKEIVAVEVRPPPYSLQKSIPAKKTHPITPSSRPSKPAREIHGENTLGGETEQSQKPVSTRQAYGVPTQETIMQHTTQRCLCPQQEVSHPEVEKSISILSLAAPSTKQKFKQVVPRRNLGRPLENTVNEAIPAYQETDELVVKECARKSDNSTTANAAVVKEESPHQLRNRNASPSLEESRILAQPKTIKLRLKFSEDDDVVFKAKRTAYLQKIFDNFAKIKGVPVDTLRFLWDGLRLKGSVTIEALGLEDGSRIDCFIEQVGGTRS</sequence>
<evidence type="ECO:0000313" key="4">
    <source>
        <dbReference type="EMBL" id="VFT87461.1"/>
    </source>
</evidence>
<dbReference type="Proteomes" id="UP000332933">
    <property type="component" value="Unassembled WGS sequence"/>
</dbReference>
<dbReference type="OrthoDB" id="442921at2759"/>
<feature type="domain" description="Ubiquitin-like" evidence="2">
    <location>
        <begin position="477"/>
        <end position="552"/>
    </location>
</feature>
<reference evidence="3" key="2">
    <citation type="submission" date="2019-06" db="EMBL/GenBank/DDBJ databases">
        <title>Genomics analysis of Aphanomyces spp. identifies a new class of oomycete effector associated with host adaptation.</title>
        <authorList>
            <person name="Gaulin E."/>
        </authorList>
    </citation>
    <scope>NUCLEOTIDE SEQUENCE</scope>
    <source>
        <strain evidence="3">CBS 578.67</strain>
    </source>
</reference>
<feature type="region of interest" description="Disordered" evidence="1">
    <location>
        <begin position="441"/>
        <end position="465"/>
    </location>
</feature>